<gene>
    <name evidence="1" type="ORF">DPMN_159139</name>
</gene>
<name>A0A9D4IQG9_DREPO</name>
<protein>
    <submittedName>
        <fullName evidence="1">Uncharacterized protein</fullName>
    </submittedName>
</protein>
<organism evidence="1 2">
    <name type="scientific">Dreissena polymorpha</name>
    <name type="common">Zebra mussel</name>
    <name type="synonym">Mytilus polymorpha</name>
    <dbReference type="NCBI Taxonomy" id="45954"/>
    <lineage>
        <taxon>Eukaryota</taxon>
        <taxon>Metazoa</taxon>
        <taxon>Spiralia</taxon>
        <taxon>Lophotrochozoa</taxon>
        <taxon>Mollusca</taxon>
        <taxon>Bivalvia</taxon>
        <taxon>Autobranchia</taxon>
        <taxon>Heteroconchia</taxon>
        <taxon>Euheterodonta</taxon>
        <taxon>Imparidentia</taxon>
        <taxon>Neoheterodontei</taxon>
        <taxon>Myida</taxon>
        <taxon>Dreissenoidea</taxon>
        <taxon>Dreissenidae</taxon>
        <taxon>Dreissena</taxon>
    </lineage>
</organism>
<dbReference type="AlphaFoldDB" id="A0A9D4IQG9"/>
<proteinExistence type="predicted"/>
<evidence type="ECO:0000313" key="2">
    <source>
        <dbReference type="Proteomes" id="UP000828390"/>
    </source>
</evidence>
<dbReference type="EMBL" id="JAIWYP010000008">
    <property type="protein sequence ID" value="KAH3781312.1"/>
    <property type="molecule type" value="Genomic_DNA"/>
</dbReference>
<keyword evidence="2" id="KW-1185">Reference proteome</keyword>
<reference evidence="1" key="2">
    <citation type="submission" date="2020-11" db="EMBL/GenBank/DDBJ databases">
        <authorList>
            <person name="McCartney M.A."/>
            <person name="Auch B."/>
            <person name="Kono T."/>
            <person name="Mallez S."/>
            <person name="Becker A."/>
            <person name="Gohl D.M."/>
            <person name="Silverstein K.A.T."/>
            <person name="Koren S."/>
            <person name="Bechman K.B."/>
            <person name="Herman A."/>
            <person name="Abrahante J.E."/>
            <person name="Garbe J."/>
        </authorList>
    </citation>
    <scope>NUCLEOTIDE SEQUENCE</scope>
    <source>
        <strain evidence="1">Duluth1</strain>
        <tissue evidence="1">Whole animal</tissue>
    </source>
</reference>
<dbReference type="Proteomes" id="UP000828390">
    <property type="component" value="Unassembled WGS sequence"/>
</dbReference>
<comment type="caution">
    <text evidence="1">The sequence shown here is derived from an EMBL/GenBank/DDBJ whole genome shotgun (WGS) entry which is preliminary data.</text>
</comment>
<accession>A0A9D4IQG9</accession>
<evidence type="ECO:0000313" key="1">
    <source>
        <dbReference type="EMBL" id="KAH3781312.1"/>
    </source>
</evidence>
<reference evidence="1" key="1">
    <citation type="journal article" date="2019" name="bioRxiv">
        <title>The Genome of the Zebra Mussel, Dreissena polymorpha: A Resource for Invasive Species Research.</title>
        <authorList>
            <person name="McCartney M.A."/>
            <person name="Auch B."/>
            <person name="Kono T."/>
            <person name="Mallez S."/>
            <person name="Zhang Y."/>
            <person name="Obille A."/>
            <person name="Becker A."/>
            <person name="Abrahante J.E."/>
            <person name="Garbe J."/>
            <person name="Badalamenti J.P."/>
            <person name="Herman A."/>
            <person name="Mangelson H."/>
            <person name="Liachko I."/>
            <person name="Sullivan S."/>
            <person name="Sone E.D."/>
            <person name="Koren S."/>
            <person name="Silverstein K.A.T."/>
            <person name="Beckman K.B."/>
            <person name="Gohl D.M."/>
        </authorList>
    </citation>
    <scope>NUCLEOTIDE SEQUENCE</scope>
    <source>
        <strain evidence="1">Duluth1</strain>
        <tissue evidence="1">Whole animal</tissue>
    </source>
</reference>
<sequence length="113" mass="12933">MEKYILVNYHTVYCESTITPRKLTWKRKANNAIRQYHMEQFTVRVTGNPEFARFRVVHFHIMAARIWNAAKTPHETTEASAAVRVLVTTLGQTLGHICIHCGLIVSDSDIHAV</sequence>